<dbReference type="InterPro" id="IPR027417">
    <property type="entry name" value="P-loop_NTPase"/>
</dbReference>
<proteinExistence type="predicted"/>
<dbReference type="GO" id="GO:0005525">
    <property type="term" value="F:GTP binding"/>
    <property type="evidence" value="ECO:0007669"/>
    <property type="project" value="UniProtKB-KW"/>
</dbReference>
<dbReference type="InterPro" id="IPR027094">
    <property type="entry name" value="Mitofusin_fam"/>
</dbReference>
<keyword evidence="7" id="KW-0812">Transmembrane</keyword>
<reference evidence="9 10" key="1">
    <citation type="submission" date="2014-04" db="EMBL/GenBank/DDBJ databases">
        <title>Comparative Genomics of Cryptosporidium Species.</title>
        <authorList>
            <person name="Silva J.C."/>
            <person name="Su Q."/>
            <person name="Chalmers R."/>
            <person name="Chibucos M.C."/>
            <person name="Elwin K."/>
            <person name="Godinez A."/>
            <person name="Guo F."/>
            <person name="Huynh K."/>
            <person name="Orvis J."/>
            <person name="Ott S."/>
            <person name="Sadzewicz L."/>
            <person name="Sengamalay N."/>
            <person name="Shetty A."/>
            <person name="Sun M."/>
            <person name="Tallon L."/>
            <person name="Xiao L."/>
            <person name="Zhang H."/>
            <person name="Fraser C.M."/>
            <person name="Zhu G."/>
            <person name="Kissinger J."/>
            <person name="Widmer G."/>
        </authorList>
    </citation>
    <scope>NUCLEOTIDE SEQUENCE [LARGE SCALE GENOMIC DNA]</scope>
    <source>
        <strain evidence="9 10">UKMEL1</strain>
    </source>
</reference>
<evidence type="ECO:0000256" key="3">
    <source>
        <dbReference type="ARBA" id="ARBA00022801"/>
    </source>
</evidence>
<dbReference type="AlphaFoldDB" id="A0A2P4Z3W6"/>
<keyword evidence="6" id="KW-0175">Coiled coil</keyword>
<keyword evidence="4" id="KW-0342">GTP-binding</keyword>
<dbReference type="Pfam" id="PF01926">
    <property type="entry name" value="MMR_HSR1"/>
    <property type="match status" value="1"/>
</dbReference>
<name>A0A2P4Z3W6_9CRYT</name>
<keyword evidence="5 7" id="KW-0472">Membrane</keyword>
<feature type="transmembrane region" description="Helical" evidence="7">
    <location>
        <begin position="416"/>
        <end position="439"/>
    </location>
</feature>
<dbReference type="PANTHER" id="PTHR10465:SF4">
    <property type="entry name" value="DYNAMIN N-TERMINAL DOMAIN-CONTAINING PROTEIN"/>
    <property type="match status" value="1"/>
</dbReference>
<sequence length="521" mass="58117">MQDKLKPSLLALKPNEQRNNLNASILDEIYGLYNGNKAGEMHGMGKKGGKSRNLDKFINQYEDEMDGCEEELENNDDGLGLYSISRALNLKVSKLGRKATVMIIGNVSAGKSTLINWLLQENIQKTGMAIETCGISFVVSGKQVNEIGGETALMILPELREVVERNPTLLPSLSVKTFPSNQGRLQSINFIDTPGLLDGDSIYSFDIDNVIRDIAMSLCDLVLICIDPSGQALSKRLLSFAKYIAQNAPRKTSFLLTKIDEIPTEEDRIKVICQVTQNLSSSIAIKHGFDLIPIYIAGAKDGTYLTLNTLQSLGESFSNSENQNINNVRTKSGKLHASDKLSQLGNGLPTLNRILEVVDQIEKVVDRKVQDDIATLLNDCQTLLEHNKCLIYKQTQLEKNKENLCRQKNLYKKSSLFIILLMLIMAIFQICNYSGFSIFSNSESIKQNSTAASFDLTPENQTSVWLFLTASLLTSLLLYRNIQKEQQQCFHRSLKTLKKYLAALNLINSKAVDLHNSYISI</sequence>
<comment type="caution">
    <text evidence="9">The sequence shown here is derived from an EMBL/GenBank/DDBJ whole genome shotgun (WGS) entry which is preliminary data.</text>
</comment>
<dbReference type="VEuPathDB" id="CryptoDB:CmeUKMEL1_14090"/>
<dbReference type="SUPFAM" id="SSF52540">
    <property type="entry name" value="P-loop containing nucleoside triphosphate hydrolases"/>
    <property type="match status" value="1"/>
</dbReference>
<feature type="transmembrane region" description="Helical" evidence="7">
    <location>
        <begin position="464"/>
        <end position="482"/>
    </location>
</feature>
<evidence type="ECO:0000313" key="9">
    <source>
        <dbReference type="EMBL" id="POM84777.1"/>
    </source>
</evidence>
<keyword evidence="7" id="KW-1133">Transmembrane helix</keyword>
<evidence type="ECO:0000256" key="4">
    <source>
        <dbReference type="ARBA" id="ARBA00023134"/>
    </source>
</evidence>
<dbReference type="GO" id="GO:0007005">
    <property type="term" value="P:mitochondrion organization"/>
    <property type="evidence" value="ECO:0007669"/>
    <property type="project" value="UniProtKB-ARBA"/>
</dbReference>
<keyword evidence="10" id="KW-1185">Reference proteome</keyword>
<feature type="domain" description="G" evidence="8">
    <location>
        <begin position="100"/>
        <end position="246"/>
    </location>
</feature>
<dbReference type="PANTHER" id="PTHR10465">
    <property type="entry name" value="TRANSMEMBRANE GTPASE FZO1"/>
    <property type="match status" value="1"/>
</dbReference>
<evidence type="ECO:0000256" key="6">
    <source>
        <dbReference type="SAM" id="Coils"/>
    </source>
</evidence>
<evidence type="ECO:0000256" key="7">
    <source>
        <dbReference type="SAM" id="Phobius"/>
    </source>
</evidence>
<gene>
    <name evidence="9" type="ORF">CmeUKMEL1_14090</name>
</gene>
<organism evidence="9 10">
    <name type="scientific">Cryptosporidium meleagridis</name>
    <dbReference type="NCBI Taxonomy" id="93969"/>
    <lineage>
        <taxon>Eukaryota</taxon>
        <taxon>Sar</taxon>
        <taxon>Alveolata</taxon>
        <taxon>Apicomplexa</taxon>
        <taxon>Conoidasida</taxon>
        <taxon>Coccidia</taxon>
        <taxon>Eucoccidiorida</taxon>
        <taxon>Eimeriorina</taxon>
        <taxon>Cryptosporidiidae</taxon>
        <taxon>Cryptosporidium</taxon>
    </lineage>
</organism>
<dbReference type="GO" id="GO:0016020">
    <property type="term" value="C:membrane"/>
    <property type="evidence" value="ECO:0007669"/>
    <property type="project" value="UniProtKB-SubCell"/>
</dbReference>
<evidence type="ECO:0000313" key="10">
    <source>
        <dbReference type="Proteomes" id="UP000236928"/>
    </source>
</evidence>
<dbReference type="Gene3D" id="3.40.50.300">
    <property type="entry name" value="P-loop containing nucleotide triphosphate hydrolases"/>
    <property type="match status" value="1"/>
</dbReference>
<evidence type="ECO:0000256" key="2">
    <source>
        <dbReference type="ARBA" id="ARBA00022741"/>
    </source>
</evidence>
<evidence type="ECO:0000259" key="8">
    <source>
        <dbReference type="Pfam" id="PF01926"/>
    </source>
</evidence>
<accession>A0A2P4Z3W6</accession>
<keyword evidence="3" id="KW-0378">Hydrolase</keyword>
<feature type="coiled-coil region" evidence="6">
    <location>
        <begin position="51"/>
        <end position="78"/>
    </location>
</feature>
<evidence type="ECO:0000256" key="1">
    <source>
        <dbReference type="ARBA" id="ARBA00004370"/>
    </source>
</evidence>
<dbReference type="Proteomes" id="UP000236928">
    <property type="component" value="Unassembled WGS sequence"/>
</dbReference>
<dbReference type="OrthoDB" id="1716625at2759"/>
<keyword evidence="2" id="KW-0547">Nucleotide-binding</keyword>
<evidence type="ECO:0000256" key="5">
    <source>
        <dbReference type="ARBA" id="ARBA00023136"/>
    </source>
</evidence>
<comment type="subcellular location">
    <subcellularLocation>
        <location evidence="1">Membrane</location>
    </subcellularLocation>
</comment>
<dbReference type="InterPro" id="IPR006073">
    <property type="entry name" value="GTP-bd"/>
</dbReference>
<dbReference type="GO" id="GO:0003924">
    <property type="term" value="F:GTPase activity"/>
    <property type="evidence" value="ECO:0007669"/>
    <property type="project" value="InterPro"/>
</dbReference>
<protein>
    <submittedName>
        <fullName evidence="9">50S ribosome-binding GTPase family protein</fullName>
    </submittedName>
</protein>
<dbReference type="EMBL" id="JIBK01000048">
    <property type="protein sequence ID" value="POM84777.1"/>
    <property type="molecule type" value="Genomic_DNA"/>
</dbReference>